<keyword evidence="1" id="KW-0472">Membrane</keyword>
<evidence type="ECO:0000256" key="1">
    <source>
        <dbReference type="SAM" id="Phobius"/>
    </source>
</evidence>
<proteinExistence type="predicted"/>
<keyword evidence="3" id="KW-1185">Reference proteome</keyword>
<dbReference type="AlphaFoldDB" id="A0A448Z7T6"/>
<dbReference type="EMBL" id="CAACVS010000154">
    <property type="protein sequence ID" value="VEU38095.1"/>
    <property type="molecule type" value="Genomic_DNA"/>
</dbReference>
<evidence type="ECO:0000313" key="2">
    <source>
        <dbReference type="EMBL" id="VEU38095.1"/>
    </source>
</evidence>
<dbReference type="Proteomes" id="UP000291116">
    <property type="component" value="Unassembled WGS sequence"/>
</dbReference>
<feature type="transmembrane region" description="Helical" evidence="1">
    <location>
        <begin position="49"/>
        <end position="70"/>
    </location>
</feature>
<keyword evidence="1" id="KW-0812">Transmembrane</keyword>
<evidence type="ECO:0000313" key="3">
    <source>
        <dbReference type="Proteomes" id="UP000291116"/>
    </source>
</evidence>
<organism evidence="2 3">
    <name type="scientific">Pseudo-nitzschia multistriata</name>
    <dbReference type="NCBI Taxonomy" id="183589"/>
    <lineage>
        <taxon>Eukaryota</taxon>
        <taxon>Sar</taxon>
        <taxon>Stramenopiles</taxon>
        <taxon>Ochrophyta</taxon>
        <taxon>Bacillariophyta</taxon>
        <taxon>Bacillariophyceae</taxon>
        <taxon>Bacillariophycidae</taxon>
        <taxon>Bacillariales</taxon>
        <taxon>Bacillariaceae</taxon>
        <taxon>Pseudo-nitzschia</taxon>
    </lineage>
</organism>
<keyword evidence="1" id="KW-1133">Transmembrane helix</keyword>
<accession>A0A448Z7T6</accession>
<name>A0A448Z7T6_9STRA</name>
<sequence>MVVVCKLYKKENVGWLVWYVHPRNGRLGVGGELLCCVRFGFSFLLVERIYIYILYVMVVAMVFSSFLPLCSIDRSIDRPTSPSIHIPPVELRTGSVIKNKNLGKELPGGSVGGWMDRSVASKRNDEAHCVSRWLVLRFGFRSVIDS</sequence>
<protein>
    <recommendedName>
        <fullName evidence="4">Transmembrane protein</fullName>
    </recommendedName>
</protein>
<gene>
    <name evidence="2" type="ORF">PSNMU_V1.4_AUG-EV-PASAV3_0049080</name>
</gene>
<reference evidence="2 3" key="1">
    <citation type="submission" date="2019-01" db="EMBL/GenBank/DDBJ databases">
        <authorList>
            <person name="Ferrante I. M."/>
        </authorList>
    </citation>
    <scope>NUCLEOTIDE SEQUENCE [LARGE SCALE GENOMIC DNA]</scope>
    <source>
        <strain evidence="2 3">B856</strain>
    </source>
</reference>
<evidence type="ECO:0008006" key="4">
    <source>
        <dbReference type="Google" id="ProtNLM"/>
    </source>
</evidence>